<dbReference type="RefSeq" id="WP_071079207.1">
    <property type="nucleotide sequence ID" value="NZ_LFKP01000011.1"/>
</dbReference>
<gene>
    <name evidence="1" type="ORF">AKG95_22995</name>
</gene>
<dbReference type="Proteomes" id="UP000179840">
    <property type="component" value="Unassembled WGS sequence"/>
</dbReference>
<proteinExistence type="predicted"/>
<protein>
    <submittedName>
        <fullName evidence="1">Uncharacterized protein</fullName>
    </submittedName>
</protein>
<sequence length="126" mass="14219">MDKTQQIFQQYRRFDDGALVSIEQQYQPGGVQAVRIVLYARNHALDGNVWRQVAITVGAVREVLLRTPGNFINRICCGVKLLRFGDVWCVDVDGTYVRDDPATLEEVRRDGDCYVIGGTVEAIELD</sequence>
<reference evidence="1 2" key="1">
    <citation type="submission" date="2015-06" db="EMBL/GenBank/DDBJ databases">
        <title>Draft genome sequencing of a biphenyl-degrading bacterium, Janthinobacterium lividum MEG1.</title>
        <authorList>
            <person name="Shimodaira J."/>
            <person name="Hatta T."/>
        </authorList>
    </citation>
    <scope>NUCLEOTIDE SEQUENCE [LARGE SCALE GENOMIC DNA]</scope>
    <source>
        <strain evidence="1 2">MEG1</strain>
    </source>
</reference>
<name>A0A1S1U4W3_9BURK</name>
<comment type="caution">
    <text evidence="1">The sequence shown here is derived from an EMBL/GenBank/DDBJ whole genome shotgun (WGS) entry which is preliminary data.</text>
</comment>
<dbReference type="AlphaFoldDB" id="A0A1S1U4W3"/>
<evidence type="ECO:0000313" key="1">
    <source>
        <dbReference type="EMBL" id="OHV95139.1"/>
    </source>
</evidence>
<dbReference type="EMBL" id="LFKP01000011">
    <property type="protein sequence ID" value="OHV95139.1"/>
    <property type="molecule type" value="Genomic_DNA"/>
</dbReference>
<evidence type="ECO:0000313" key="2">
    <source>
        <dbReference type="Proteomes" id="UP000179840"/>
    </source>
</evidence>
<accession>A0A1S1U4W3</accession>
<organism evidence="1 2">
    <name type="scientific">Janthinobacterium lividum</name>
    <dbReference type="NCBI Taxonomy" id="29581"/>
    <lineage>
        <taxon>Bacteria</taxon>
        <taxon>Pseudomonadati</taxon>
        <taxon>Pseudomonadota</taxon>
        <taxon>Betaproteobacteria</taxon>
        <taxon>Burkholderiales</taxon>
        <taxon>Oxalobacteraceae</taxon>
        <taxon>Janthinobacterium</taxon>
    </lineage>
</organism>